<evidence type="ECO:0000313" key="2">
    <source>
        <dbReference type="Proteomes" id="UP000319313"/>
    </source>
</evidence>
<dbReference type="EMBL" id="SFBL01000111">
    <property type="protein sequence ID" value="TRU24971.1"/>
    <property type="molecule type" value="Genomic_DNA"/>
</dbReference>
<dbReference type="InterPro" id="IPR013424">
    <property type="entry name" value="Ice-binding_C"/>
</dbReference>
<protein>
    <submittedName>
        <fullName evidence="1">PEP-CTERM sorting domain-containing protein</fullName>
    </submittedName>
</protein>
<dbReference type="Proteomes" id="UP000319313">
    <property type="component" value="Unassembled WGS sequence"/>
</dbReference>
<comment type="caution">
    <text evidence="1">The sequence shown here is derived from an EMBL/GenBank/DDBJ whole genome shotgun (WGS) entry which is preliminary data.</text>
</comment>
<dbReference type="NCBIfam" id="TIGR02595">
    <property type="entry name" value="PEP_CTERM"/>
    <property type="match status" value="1"/>
</dbReference>
<evidence type="ECO:0000313" key="1">
    <source>
        <dbReference type="EMBL" id="TRU24971.1"/>
    </source>
</evidence>
<reference evidence="1 2" key="1">
    <citation type="submission" date="2019-01" db="EMBL/GenBank/DDBJ databases">
        <title>Coherence of Microcystis species and biogeography revealed through population genomics.</title>
        <authorList>
            <person name="Perez-Carrascal O.M."/>
            <person name="Terrat Y."/>
            <person name="Giani A."/>
            <person name="Fortin N."/>
            <person name="Tromas N."/>
            <person name="Shapiro B.J."/>
        </authorList>
    </citation>
    <scope>NUCLEOTIDE SEQUENCE [LARGE SCALE GENOMIC DNA]</scope>
    <source>
        <strain evidence="1">Ma_SC_T_19800800_S464</strain>
    </source>
</reference>
<proteinExistence type="predicted"/>
<sequence length="250" mass="26903">MLSKYLTTLLGLTSVIVFNPVLPVQAEPQVYLEVEGKESLELNTNTLAILENIGLTLSDVESTATPAPGFSIGSVLLPPNSDPNVRGTTYTFLYDDDPVLYVPLGGTEEFLGTFTFEVDTTKLNGLGTQFTIGNFSNSFDEDFNFFVTDTANTGLRVFDVASSGIPNIDLNTLTFVLEGIELFFSQEFSDLLVNAGATQSVAGLKFIDGRADRSLMLVSASTPEPSSILALILLAGSGIVSRIRQHQKKS</sequence>
<organism evidence="1 2">
    <name type="scientific">Microcystis aeruginosa Ma_SC_T_19800800_S464</name>
    <dbReference type="NCBI Taxonomy" id="2486257"/>
    <lineage>
        <taxon>Bacteria</taxon>
        <taxon>Bacillati</taxon>
        <taxon>Cyanobacteriota</taxon>
        <taxon>Cyanophyceae</taxon>
        <taxon>Oscillatoriophycideae</taxon>
        <taxon>Chroococcales</taxon>
        <taxon>Microcystaceae</taxon>
        <taxon>Microcystis</taxon>
    </lineage>
</organism>
<accession>A0A552DRY8</accession>
<gene>
    <name evidence="1" type="ORF">EWV81_12935</name>
</gene>
<name>A0A552DRY8_MICAE</name>
<dbReference type="AlphaFoldDB" id="A0A552DRY8"/>